<proteinExistence type="predicted"/>
<evidence type="ECO:0000313" key="4">
    <source>
        <dbReference type="Proteomes" id="UP000194040"/>
    </source>
</evidence>
<reference evidence="3 4" key="1">
    <citation type="submission" date="2016-02" db="EMBL/GenBank/DDBJ databases">
        <title>Species-wide whole genome sequencing reveals diversity, host range in Lonsdalea quercina.</title>
        <authorList>
            <person name="Li Y."/>
        </authorList>
    </citation>
    <scope>NUCLEOTIDE SEQUENCE [LARGE SCALE GENOMIC DNA]</scope>
    <source>
        <strain evidence="1 3">LMG 26264</strain>
        <strain evidence="2 4">LMG 26265</strain>
    </source>
</reference>
<evidence type="ECO:0000313" key="1">
    <source>
        <dbReference type="EMBL" id="OSN04288.1"/>
    </source>
</evidence>
<dbReference type="EMBL" id="LUTP01000037">
    <property type="protein sequence ID" value="OSN04288.1"/>
    <property type="molecule type" value="Genomic_DNA"/>
</dbReference>
<evidence type="ECO:0000313" key="3">
    <source>
        <dbReference type="Proteomes" id="UP000194020"/>
    </source>
</evidence>
<dbReference type="AlphaFoldDB" id="A0A1X3RRM1"/>
<sequence>MKRINSFFKIALPVLFILVLPKTFAAGGVIHFTGAIVESPCEAAPEAQHIAVSCFRNGKNQSIQVNNQSQSNILPQNIGDVKTTMLQPGLKFMVINYN</sequence>
<dbReference type="RefSeq" id="WP_094100589.1">
    <property type="nucleotide sequence ID" value="NZ_LUTP01000037.1"/>
</dbReference>
<comment type="caution">
    <text evidence="1">The sequence shown here is derived from an EMBL/GenBank/DDBJ whole genome shotgun (WGS) entry which is preliminary data.</text>
</comment>
<gene>
    <name evidence="1" type="ORF">AU511_12890</name>
    <name evidence="2" type="ORF">AU512_05945</name>
</gene>
<dbReference type="Proteomes" id="UP000194020">
    <property type="component" value="Unassembled WGS sequence"/>
</dbReference>
<dbReference type="OrthoDB" id="6046808at2"/>
<organism evidence="1 3">
    <name type="scientific">Lonsdalea iberica</name>
    <dbReference type="NCBI Taxonomy" id="1082703"/>
    <lineage>
        <taxon>Bacteria</taxon>
        <taxon>Pseudomonadati</taxon>
        <taxon>Pseudomonadota</taxon>
        <taxon>Gammaproteobacteria</taxon>
        <taxon>Enterobacterales</taxon>
        <taxon>Pectobacteriaceae</taxon>
        <taxon>Lonsdalea</taxon>
    </lineage>
</organism>
<dbReference type="EMBL" id="LUTQ01000012">
    <property type="protein sequence ID" value="OSN10928.1"/>
    <property type="molecule type" value="Genomic_DNA"/>
</dbReference>
<protein>
    <recommendedName>
        <fullName evidence="5">Type 1 fimbrial protein</fullName>
    </recommendedName>
</protein>
<evidence type="ECO:0008006" key="5">
    <source>
        <dbReference type="Google" id="ProtNLM"/>
    </source>
</evidence>
<keyword evidence="4" id="KW-1185">Reference proteome</keyword>
<evidence type="ECO:0000313" key="2">
    <source>
        <dbReference type="EMBL" id="OSN10928.1"/>
    </source>
</evidence>
<dbReference type="Proteomes" id="UP000194040">
    <property type="component" value="Unassembled WGS sequence"/>
</dbReference>
<accession>A0A1X3RRM1</accession>
<name>A0A1X3RRM1_9GAMM</name>